<dbReference type="PANTHER" id="PTHR11950:SF31">
    <property type="entry name" value="SEGMENTATION PROTEIN RUNT"/>
    <property type="match status" value="1"/>
</dbReference>
<dbReference type="GO" id="GO:0005634">
    <property type="term" value="C:nucleus"/>
    <property type="evidence" value="ECO:0007669"/>
    <property type="project" value="UniProtKB-SubCell"/>
</dbReference>
<dbReference type="InterPro" id="IPR013524">
    <property type="entry name" value="Runt_dom"/>
</dbReference>
<evidence type="ECO:0000256" key="1">
    <source>
        <dbReference type="ARBA" id="ARBA00004123"/>
    </source>
</evidence>
<dbReference type="SUPFAM" id="SSF49417">
    <property type="entry name" value="p53-like transcription factors"/>
    <property type="match status" value="1"/>
</dbReference>
<organism evidence="6 7">
    <name type="scientific">Caerostris extrusa</name>
    <name type="common">Bark spider</name>
    <name type="synonym">Caerostris bankana</name>
    <dbReference type="NCBI Taxonomy" id="172846"/>
    <lineage>
        <taxon>Eukaryota</taxon>
        <taxon>Metazoa</taxon>
        <taxon>Ecdysozoa</taxon>
        <taxon>Arthropoda</taxon>
        <taxon>Chelicerata</taxon>
        <taxon>Arachnida</taxon>
        <taxon>Araneae</taxon>
        <taxon>Araneomorphae</taxon>
        <taxon>Entelegynae</taxon>
        <taxon>Araneoidea</taxon>
        <taxon>Araneidae</taxon>
        <taxon>Caerostris</taxon>
    </lineage>
</organism>
<dbReference type="PANTHER" id="PTHR11950">
    <property type="entry name" value="RUNT RELATED"/>
    <property type="match status" value="1"/>
</dbReference>
<comment type="subcellular location">
    <subcellularLocation>
        <location evidence="1">Nucleus</location>
    </subcellularLocation>
</comment>
<dbReference type="InterPro" id="IPR012346">
    <property type="entry name" value="p53/RUNT-type_TF_DNA-bd_sf"/>
</dbReference>
<keyword evidence="7" id="KW-1185">Reference proteome</keyword>
<evidence type="ECO:0000256" key="2">
    <source>
        <dbReference type="ARBA" id="ARBA00023015"/>
    </source>
</evidence>
<evidence type="ECO:0000313" key="6">
    <source>
        <dbReference type="EMBL" id="GIY73194.1"/>
    </source>
</evidence>
<keyword evidence="3" id="KW-0804">Transcription</keyword>
<keyword evidence="4" id="KW-0539">Nucleus</keyword>
<proteinExistence type="predicted"/>
<comment type="caution">
    <text evidence="6">The sequence shown here is derived from an EMBL/GenBank/DDBJ whole genome shotgun (WGS) entry which is preliminary data.</text>
</comment>
<dbReference type="GO" id="GO:0005524">
    <property type="term" value="F:ATP binding"/>
    <property type="evidence" value="ECO:0007669"/>
    <property type="project" value="InterPro"/>
</dbReference>
<accession>A0AAV4VTB7</accession>
<feature type="domain" description="Runt" evidence="5">
    <location>
        <begin position="1"/>
        <end position="44"/>
    </location>
</feature>
<dbReference type="Proteomes" id="UP001054945">
    <property type="component" value="Unassembled WGS sequence"/>
</dbReference>
<gene>
    <name evidence="6" type="ORF">CEXT_657981</name>
</gene>
<dbReference type="InterPro" id="IPR000040">
    <property type="entry name" value="AML1_Runt"/>
</dbReference>
<dbReference type="GO" id="GO:0000981">
    <property type="term" value="F:DNA-binding transcription factor activity, RNA polymerase II-specific"/>
    <property type="evidence" value="ECO:0007669"/>
    <property type="project" value="TreeGrafter"/>
</dbReference>
<dbReference type="PROSITE" id="PS51062">
    <property type="entry name" value="RUNT"/>
    <property type="match status" value="1"/>
</dbReference>
<dbReference type="EMBL" id="BPLR01015043">
    <property type="protein sequence ID" value="GIY73194.1"/>
    <property type="molecule type" value="Genomic_DNA"/>
</dbReference>
<dbReference type="InterPro" id="IPR008967">
    <property type="entry name" value="p53-like_TF_DNA-bd_sf"/>
</dbReference>
<keyword evidence="2" id="KW-0805">Transcription regulation</keyword>
<dbReference type="AlphaFoldDB" id="A0AAV4VTB7"/>
<protein>
    <recommendedName>
        <fullName evidence="5">Runt domain-containing protein</fullName>
    </recommendedName>
</protein>
<evidence type="ECO:0000256" key="4">
    <source>
        <dbReference type="ARBA" id="ARBA00023242"/>
    </source>
</evidence>
<dbReference type="Pfam" id="PF00853">
    <property type="entry name" value="Runt"/>
    <property type="match status" value="1"/>
</dbReference>
<evidence type="ECO:0000259" key="5">
    <source>
        <dbReference type="PROSITE" id="PS51062"/>
    </source>
</evidence>
<reference evidence="6 7" key="1">
    <citation type="submission" date="2021-06" db="EMBL/GenBank/DDBJ databases">
        <title>Caerostris extrusa draft genome.</title>
        <authorList>
            <person name="Kono N."/>
            <person name="Arakawa K."/>
        </authorList>
    </citation>
    <scope>NUCLEOTIDE SEQUENCE [LARGE SCALE GENOMIC DNA]</scope>
</reference>
<sequence>MGFNTEFKGKSFTLTITLSTSPPQVATYVKAIKVTVDGPREPRKVYSITISKSLPMDLLVVRPTSDDGVGFVPN</sequence>
<dbReference type="GO" id="GO:0000978">
    <property type="term" value="F:RNA polymerase II cis-regulatory region sequence-specific DNA binding"/>
    <property type="evidence" value="ECO:0007669"/>
    <property type="project" value="TreeGrafter"/>
</dbReference>
<dbReference type="Gene3D" id="2.60.40.720">
    <property type="match status" value="1"/>
</dbReference>
<evidence type="ECO:0000256" key="3">
    <source>
        <dbReference type="ARBA" id="ARBA00023163"/>
    </source>
</evidence>
<name>A0AAV4VTB7_CAEEX</name>
<evidence type="ECO:0000313" key="7">
    <source>
        <dbReference type="Proteomes" id="UP001054945"/>
    </source>
</evidence>